<reference evidence="15 16" key="1">
    <citation type="submission" date="2016-01" db="EMBL/GenBank/DDBJ databases">
        <title>Genome sequence of the yeast Holleya sinecauda.</title>
        <authorList>
            <person name="Dietrich F.S."/>
        </authorList>
    </citation>
    <scope>NUCLEOTIDE SEQUENCE [LARGE SCALE GENOMIC DNA]</scope>
    <source>
        <strain evidence="15 16">ATCC 58844</strain>
    </source>
</reference>
<evidence type="ECO:0000256" key="7">
    <source>
        <dbReference type="ARBA" id="ARBA00022848"/>
    </source>
</evidence>
<sequence>MILPKKFTTAEVARHTTPEDCWFIIHGKVYDITKLLSTHPGGANILLKYAGRDATLPFDDVGHSMESLIYDIAPGSCLGDVQDEKSMDNTVFEENKEYIEETWDADCVPVPAGKTDTRRKQSGRSFWKDYWMEREDSWAAVRSVGVHTEKEDYFFRRKLENMLLMTIIAFCCLLLITFRCYSPRRHLHQLFHDGSTTISTSDLTSSEIPAWLGVI</sequence>
<keyword evidence="4 13" id="KW-0812">Transmembrane</keyword>
<evidence type="ECO:0000256" key="4">
    <source>
        <dbReference type="ARBA" id="ARBA00022692"/>
    </source>
</evidence>
<dbReference type="STRING" id="45286.A0A0X8HQA6"/>
<dbReference type="PANTHER" id="PTHR19359">
    <property type="entry name" value="CYTOCHROME B5"/>
    <property type="match status" value="1"/>
</dbReference>
<dbReference type="Gene3D" id="3.10.120.10">
    <property type="entry name" value="Cytochrome b5-like heme/steroid binding domain"/>
    <property type="match status" value="1"/>
</dbReference>
<dbReference type="RefSeq" id="XP_017987002.1">
    <property type="nucleotide sequence ID" value="XM_018131110.1"/>
</dbReference>
<keyword evidence="9" id="KW-0408">Iron</keyword>
<dbReference type="GO" id="GO:0020037">
    <property type="term" value="F:heme binding"/>
    <property type="evidence" value="ECO:0007669"/>
    <property type="project" value="TreeGrafter"/>
</dbReference>
<dbReference type="AlphaFoldDB" id="A0A0X8HQA6"/>
<keyword evidence="8" id="KW-0249">Electron transport</keyword>
<evidence type="ECO:0000256" key="8">
    <source>
        <dbReference type="ARBA" id="ARBA00022982"/>
    </source>
</evidence>
<comment type="subcellular location">
    <subcellularLocation>
        <location evidence="1">Endoplasmic reticulum membrane</location>
        <topology evidence="1">Single-pass membrane protein</topology>
        <orientation evidence="1">Cytoplasmic side</orientation>
    </subcellularLocation>
    <subcellularLocation>
        <location evidence="11">Microsome membrane</location>
        <topology evidence="11">Single-pass membrane protein</topology>
        <orientation evidence="11">Cytoplasmic side</orientation>
    </subcellularLocation>
</comment>
<dbReference type="PROSITE" id="PS50255">
    <property type="entry name" value="CYTOCHROME_B5_2"/>
    <property type="match status" value="1"/>
</dbReference>
<dbReference type="Proteomes" id="UP000243052">
    <property type="component" value="Chromosome iii"/>
</dbReference>
<dbReference type="PRINTS" id="PR00363">
    <property type="entry name" value="CYTOCHROMEB5"/>
</dbReference>
<dbReference type="GO" id="GO:0005789">
    <property type="term" value="C:endoplasmic reticulum membrane"/>
    <property type="evidence" value="ECO:0007669"/>
    <property type="project" value="UniProtKB-SubCell"/>
</dbReference>
<evidence type="ECO:0000256" key="11">
    <source>
        <dbReference type="ARBA" id="ARBA00037877"/>
    </source>
</evidence>
<evidence type="ECO:0000256" key="2">
    <source>
        <dbReference type="ARBA" id="ARBA00022448"/>
    </source>
</evidence>
<dbReference type="SUPFAM" id="SSF55856">
    <property type="entry name" value="Cytochrome b5-like heme/steroid binding domain"/>
    <property type="match status" value="1"/>
</dbReference>
<keyword evidence="5" id="KW-0479">Metal-binding</keyword>
<dbReference type="InterPro" id="IPR050668">
    <property type="entry name" value="Cytochrome_b5"/>
</dbReference>
<comment type="similarity">
    <text evidence="12">Belongs to the cytochrome b5 family.</text>
</comment>
<protein>
    <submittedName>
        <fullName evidence="15">HCL145Wp</fullName>
    </submittedName>
</protein>
<keyword evidence="7" id="KW-0492">Microsome</keyword>
<dbReference type="GO" id="GO:0046872">
    <property type="term" value="F:metal ion binding"/>
    <property type="evidence" value="ECO:0007669"/>
    <property type="project" value="UniProtKB-KW"/>
</dbReference>
<keyword evidence="10 13" id="KW-0472">Membrane</keyword>
<dbReference type="Pfam" id="PF00173">
    <property type="entry name" value="Cyt-b5"/>
    <property type="match status" value="1"/>
</dbReference>
<dbReference type="PANTHER" id="PTHR19359:SF150">
    <property type="entry name" value="CYTOCHROME B5"/>
    <property type="match status" value="1"/>
</dbReference>
<evidence type="ECO:0000256" key="9">
    <source>
        <dbReference type="ARBA" id="ARBA00023004"/>
    </source>
</evidence>
<evidence type="ECO:0000256" key="3">
    <source>
        <dbReference type="ARBA" id="ARBA00022617"/>
    </source>
</evidence>
<feature type="transmembrane region" description="Helical" evidence="13">
    <location>
        <begin position="162"/>
        <end position="181"/>
    </location>
</feature>
<organism evidence="15 16">
    <name type="scientific">Eremothecium sinecaudum</name>
    <dbReference type="NCBI Taxonomy" id="45286"/>
    <lineage>
        <taxon>Eukaryota</taxon>
        <taxon>Fungi</taxon>
        <taxon>Dikarya</taxon>
        <taxon>Ascomycota</taxon>
        <taxon>Saccharomycotina</taxon>
        <taxon>Saccharomycetes</taxon>
        <taxon>Saccharomycetales</taxon>
        <taxon>Saccharomycetaceae</taxon>
        <taxon>Eremothecium</taxon>
    </lineage>
</organism>
<feature type="domain" description="Cytochrome b5 heme-binding" evidence="14">
    <location>
        <begin position="4"/>
        <end position="64"/>
    </location>
</feature>
<evidence type="ECO:0000256" key="6">
    <source>
        <dbReference type="ARBA" id="ARBA00022824"/>
    </source>
</evidence>
<evidence type="ECO:0000256" key="10">
    <source>
        <dbReference type="ARBA" id="ARBA00023136"/>
    </source>
</evidence>
<proteinExistence type="inferred from homology"/>
<keyword evidence="13" id="KW-1133">Transmembrane helix</keyword>
<evidence type="ECO:0000256" key="5">
    <source>
        <dbReference type="ARBA" id="ARBA00022723"/>
    </source>
</evidence>
<evidence type="ECO:0000313" key="15">
    <source>
        <dbReference type="EMBL" id="AMD20006.1"/>
    </source>
</evidence>
<dbReference type="OrthoDB" id="1925334at2759"/>
<name>A0A0X8HQA6_9SACH</name>
<dbReference type="InterPro" id="IPR036400">
    <property type="entry name" value="Cyt_B5-like_heme/steroid_sf"/>
</dbReference>
<dbReference type="GeneID" id="28723237"/>
<keyword evidence="16" id="KW-1185">Reference proteome</keyword>
<evidence type="ECO:0000256" key="12">
    <source>
        <dbReference type="ARBA" id="ARBA00038168"/>
    </source>
</evidence>
<gene>
    <name evidence="15" type="ORF">AW171_hschr31874</name>
</gene>
<keyword evidence="2" id="KW-0813">Transport</keyword>
<evidence type="ECO:0000256" key="13">
    <source>
        <dbReference type="SAM" id="Phobius"/>
    </source>
</evidence>
<evidence type="ECO:0000259" key="14">
    <source>
        <dbReference type="PROSITE" id="PS50255"/>
    </source>
</evidence>
<dbReference type="InterPro" id="IPR001199">
    <property type="entry name" value="Cyt_B5-like_heme/steroid-bd"/>
</dbReference>
<dbReference type="GO" id="GO:0016126">
    <property type="term" value="P:sterol biosynthetic process"/>
    <property type="evidence" value="ECO:0007669"/>
    <property type="project" value="TreeGrafter"/>
</dbReference>
<dbReference type="SMART" id="SM01117">
    <property type="entry name" value="Cyt-b5"/>
    <property type="match status" value="1"/>
</dbReference>
<evidence type="ECO:0000256" key="1">
    <source>
        <dbReference type="ARBA" id="ARBA00004131"/>
    </source>
</evidence>
<keyword evidence="6" id="KW-0256">Endoplasmic reticulum</keyword>
<accession>A0A0X8HQA6</accession>
<keyword evidence="3" id="KW-0349">Heme</keyword>
<dbReference type="EMBL" id="CP014243">
    <property type="protein sequence ID" value="AMD20006.1"/>
    <property type="molecule type" value="Genomic_DNA"/>
</dbReference>
<evidence type="ECO:0000313" key="16">
    <source>
        <dbReference type="Proteomes" id="UP000243052"/>
    </source>
</evidence>